<evidence type="ECO:0000313" key="3">
    <source>
        <dbReference type="EMBL" id="WAV97727.1"/>
    </source>
</evidence>
<dbReference type="PROSITE" id="PS51186">
    <property type="entry name" value="GNAT"/>
    <property type="match status" value="1"/>
</dbReference>
<protein>
    <submittedName>
        <fullName evidence="2">GNAT family N-acetyltransferase</fullName>
    </submittedName>
</protein>
<evidence type="ECO:0000259" key="1">
    <source>
        <dbReference type="PROSITE" id="PS51186"/>
    </source>
</evidence>
<feature type="domain" description="N-acetyltransferase" evidence="1">
    <location>
        <begin position="3"/>
        <end position="158"/>
    </location>
</feature>
<gene>
    <name evidence="3" type="ORF">NB645_03050</name>
    <name evidence="2" type="ORF">NB646_04140</name>
</gene>
<dbReference type="Proteomes" id="UP001164819">
    <property type="component" value="Chromosome"/>
</dbReference>
<evidence type="ECO:0000313" key="2">
    <source>
        <dbReference type="EMBL" id="WAV91926.1"/>
    </source>
</evidence>
<dbReference type="InterPro" id="IPR000182">
    <property type="entry name" value="GNAT_dom"/>
</dbReference>
<dbReference type="InterPro" id="IPR016181">
    <property type="entry name" value="Acyl_CoA_acyltransferase"/>
</dbReference>
<dbReference type="EMBL" id="CP098248">
    <property type="protein sequence ID" value="WAV97727.1"/>
    <property type="molecule type" value="Genomic_DNA"/>
</dbReference>
<dbReference type="GO" id="GO:0016747">
    <property type="term" value="F:acyltransferase activity, transferring groups other than amino-acyl groups"/>
    <property type="evidence" value="ECO:0007669"/>
    <property type="project" value="InterPro"/>
</dbReference>
<reference evidence="3" key="1">
    <citation type="journal article" date="2022" name="Front. Microbiol.">
        <title>New perspectives on an old grouping: The genomic and phenotypic variability of Oxalobacter formigenes and the implications for calcium oxalate stone prevention.</title>
        <authorList>
            <person name="Chmiel J.A."/>
            <person name="Carr C."/>
            <person name="Stuivenberg G.A."/>
            <person name="Venema R."/>
            <person name="Chanyi R.M."/>
            <person name="Al K.F."/>
            <person name="Giguere D."/>
            <person name="Say H."/>
            <person name="Akouris P.P."/>
            <person name="Dominguez Romero S.A."/>
            <person name="Kwong A."/>
            <person name="Tai V."/>
            <person name="Koval S.F."/>
            <person name="Razvi H."/>
            <person name="Bjazevic J."/>
            <person name="Burton J.P."/>
        </authorList>
    </citation>
    <scope>NUCLEOTIDE SEQUENCE</scope>
    <source>
        <strain evidence="3">HOxNP-1</strain>
    </source>
</reference>
<name>A0A9E9LCM4_9BURK</name>
<keyword evidence="4" id="KW-1185">Reference proteome</keyword>
<dbReference type="CDD" id="cd04301">
    <property type="entry name" value="NAT_SF"/>
    <property type="match status" value="1"/>
</dbReference>
<sequence>MRIIVREAVLEDAPLIANLTRKAWAGKCPPTSRGHRDTWVNVNEDLHAGGAFILLVDDIPAGSLRWAPLDEDENVWKIRRLGVIPAFCGQNLSQHLIEAVIHHAQLCEIAELRLFLHRYLEPLTSLYEAYGFELAPEIEFSTRDTLDLPPIMMRKTLES</sequence>
<evidence type="ECO:0000313" key="4">
    <source>
        <dbReference type="Proteomes" id="UP001164794"/>
    </source>
</evidence>
<dbReference type="SUPFAM" id="SSF55729">
    <property type="entry name" value="Acyl-CoA N-acyltransferases (Nat)"/>
    <property type="match status" value="1"/>
</dbReference>
<dbReference type="AlphaFoldDB" id="A0A9E9LCM4"/>
<dbReference type="Pfam" id="PF00583">
    <property type="entry name" value="Acetyltransf_1"/>
    <property type="match status" value="1"/>
</dbReference>
<organism evidence="2">
    <name type="scientific">Oxalobacter aliiformigenes</name>
    <dbReference type="NCBI Taxonomy" id="2946593"/>
    <lineage>
        <taxon>Bacteria</taxon>
        <taxon>Pseudomonadati</taxon>
        <taxon>Pseudomonadota</taxon>
        <taxon>Betaproteobacteria</taxon>
        <taxon>Burkholderiales</taxon>
        <taxon>Oxalobacteraceae</taxon>
        <taxon>Oxalobacter</taxon>
    </lineage>
</organism>
<dbReference type="Gene3D" id="3.40.630.30">
    <property type="match status" value="1"/>
</dbReference>
<reference evidence="2" key="2">
    <citation type="journal article" date="2022" name="Front. Microbiol.">
        <title>New perspectives on an old grouping: The genomic and phenotypic variability of Oxalobacter formigenes and the implications for calcium oxalate stone prevention.</title>
        <authorList>
            <person name="Chmiel J.A."/>
            <person name="Carr C."/>
            <person name="Stuivenberg G.A."/>
            <person name="Venema R."/>
            <person name="Chanyi R.M."/>
            <person name="Al K.F."/>
            <person name="Giguere D."/>
            <person name="Say H."/>
            <person name="Akouris P.P."/>
            <person name="Dominguez Romero S.A."/>
            <person name="Kwong A."/>
            <person name="Tai V."/>
            <person name="Koval S.F."/>
            <person name="Razvi H."/>
            <person name="Bjazevic J."/>
            <person name="Burton J.P."/>
        </authorList>
    </citation>
    <scope>NUCLEOTIDE SEQUENCE</scope>
    <source>
        <strain evidence="2">OxK</strain>
    </source>
</reference>
<dbReference type="EMBL" id="CP098251">
    <property type="protein sequence ID" value="WAV91926.1"/>
    <property type="molecule type" value="Genomic_DNA"/>
</dbReference>
<dbReference type="Proteomes" id="UP001164794">
    <property type="component" value="Chromosome"/>
</dbReference>
<dbReference type="RefSeq" id="WP_269265250.1">
    <property type="nucleotide sequence ID" value="NZ_CP098248.1"/>
</dbReference>
<proteinExistence type="predicted"/>
<accession>A0A9E9LCM4</accession>